<dbReference type="InterPro" id="IPR003788">
    <property type="entry name" value="NDUFAF7"/>
</dbReference>
<dbReference type="Pfam" id="PF02636">
    <property type="entry name" value="Methyltransf_28"/>
    <property type="match status" value="1"/>
</dbReference>
<gene>
    <name evidence="3" type="ORF">SAMN05661044_01003</name>
</gene>
<dbReference type="Proteomes" id="UP000199421">
    <property type="component" value="Unassembled WGS sequence"/>
</dbReference>
<dbReference type="SUPFAM" id="SSF53335">
    <property type="entry name" value="S-adenosyl-L-methionine-dependent methyltransferases"/>
    <property type="match status" value="1"/>
</dbReference>
<keyword evidence="1 3" id="KW-0489">Methyltransferase</keyword>
<dbReference type="PANTHER" id="PTHR12049:SF7">
    <property type="entry name" value="PROTEIN ARGININE METHYLTRANSFERASE NDUFAF7, MITOCHONDRIAL"/>
    <property type="match status" value="1"/>
</dbReference>
<keyword evidence="2 3" id="KW-0808">Transferase</keyword>
<dbReference type="GO" id="GO:0032259">
    <property type="term" value="P:methylation"/>
    <property type="evidence" value="ECO:0007669"/>
    <property type="project" value="UniProtKB-KW"/>
</dbReference>
<proteinExistence type="predicted"/>
<sequence length="375" mass="43077">METNNQLAESIITKIEQDGPISFRDYMDSCLYDHQFGYYFTAGNKIGVNGDFYTSCYLTPSFGAMVGKQLEEMWRLLGCKELTVVEYGAGTGMLCKDILAYLKNIPLLYKHLRYCIVEISPTMRTIAQGQLNDKVAWYNAIDAIKGEIDCVISNELLDNFPVHSVVKEHELLEVYVDYQGAFTKVLRPAPPKLKNYFKELLIDLPKGYQTEVNLVALQWINEISLKLKKGFLLTIDYGEQSRELYSNYRRSGSVRCYNKHRVNDDVFANIGEQDITAHVNFSALIHWGKKRGLDTCGITTQAKFLLALGFKEHLRRLYENQTRDVIQMAREEAYICRSLLMEMGEKYKVLIQSKNMDHVFLNGLTLQQKTNNSTP</sequence>
<dbReference type="InterPro" id="IPR029063">
    <property type="entry name" value="SAM-dependent_MTases_sf"/>
</dbReference>
<dbReference type="GO" id="GO:0035243">
    <property type="term" value="F:protein-arginine omega-N symmetric methyltransferase activity"/>
    <property type="evidence" value="ECO:0007669"/>
    <property type="project" value="TreeGrafter"/>
</dbReference>
<dbReference type="InterPro" id="IPR038375">
    <property type="entry name" value="NDUFAF7_sf"/>
</dbReference>
<dbReference type="PANTHER" id="PTHR12049">
    <property type="entry name" value="PROTEIN ARGININE METHYLTRANSFERASE NDUFAF7, MITOCHONDRIAL"/>
    <property type="match status" value="1"/>
</dbReference>
<dbReference type="AlphaFoldDB" id="A0A1H7JJ23"/>
<dbReference type="OrthoDB" id="9794208at2"/>
<evidence type="ECO:0000256" key="2">
    <source>
        <dbReference type="ARBA" id="ARBA00022679"/>
    </source>
</evidence>
<organism evidence="3 4">
    <name type="scientific">Olivibacter domesticus</name>
    <name type="common">Pseudosphingobacterium domesticum</name>
    <dbReference type="NCBI Taxonomy" id="407022"/>
    <lineage>
        <taxon>Bacteria</taxon>
        <taxon>Pseudomonadati</taxon>
        <taxon>Bacteroidota</taxon>
        <taxon>Sphingobacteriia</taxon>
        <taxon>Sphingobacteriales</taxon>
        <taxon>Sphingobacteriaceae</taxon>
        <taxon>Olivibacter</taxon>
    </lineage>
</organism>
<evidence type="ECO:0000313" key="3">
    <source>
        <dbReference type="EMBL" id="SEK73465.1"/>
    </source>
</evidence>
<reference evidence="4" key="1">
    <citation type="submission" date="2016-10" db="EMBL/GenBank/DDBJ databases">
        <authorList>
            <person name="Varghese N."/>
            <person name="Submissions S."/>
        </authorList>
    </citation>
    <scope>NUCLEOTIDE SEQUENCE [LARGE SCALE GENOMIC DNA]</scope>
    <source>
        <strain evidence="4">DSM 18733</strain>
    </source>
</reference>
<keyword evidence="4" id="KW-1185">Reference proteome</keyword>
<evidence type="ECO:0000313" key="4">
    <source>
        <dbReference type="Proteomes" id="UP000199421"/>
    </source>
</evidence>
<protein>
    <submittedName>
        <fullName evidence="3">SAM-dependent methyltransferase, MidA family</fullName>
    </submittedName>
</protein>
<dbReference type="Gene3D" id="3.40.50.12710">
    <property type="match status" value="1"/>
</dbReference>
<dbReference type="STRING" id="407022.SAMN05661044_01003"/>
<name>A0A1H7JJ23_OLID1</name>
<dbReference type="RefSeq" id="WP_093319339.1">
    <property type="nucleotide sequence ID" value="NZ_FOAF01000001.1"/>
</dbReference>
<dbReference type="EMBL" id="FOAF01000001">
    <property type="protein sequence ID" value="SEK73465.1"/>
    <property type="molecule type" value="Genomic_DNA"/>
</dbReference>
<accession>A0A1H7JJ23</accession>
<evidence type="ECO:0000256" key="1">
    <source>
        <dbReference type="ARBA" id="ARBA00022603"/>
    </source>
</evidence>